<dbReference type="Gene3D" id="3.90.1140.10">
    <property type="entry name" value="Cyclic phosphodiesterase"/>
    <property type="match status" value="1"/>
</dbReference>
<evidence type="ECO:0000256" key="3">
    <source>
        <dbReference type="ARBA" id="ARBA00023239"/>
    </source>
</evidence>
<comment type="similarity">
    <text evidence="5">Belongs to the 2H phosphoesterase superfamily. USB1 family.</text>
</comment>
<dbReference type="GO" id="GO:0016829">
    <property type="term" value="F:lyase activity"/>
    <property type="evidence" value="ECO:0007669"/>
    <property type="project" value="UniProtKB-KW"/>
</dbReference>
<feature type="active site" description="Proton donor/acceptor" evidence="5">
    <location>
        <position position="156"/>
    </location>
</feature>
<organism evidence="7 8">
    <name type="scientific">Parachaetomium inaequale</name>
    <dbReference type="NCBI Taxonomy" id="2588326"/>
    <lineage>
        <taxon>Eukaryota</taxon>
        <taxon>Fungi</taxon>
        <taxon>Dikarya</taxon>
        <taxon>Ascomycota</taxon>
        <taxon>Pezizomycotina</taxon>
        <taxon>Sordariomycetes</taxon>
        <taxon>Sordariomycetidae</taxon>
        <taxon>Sordariales</taxon>
        <taxon>Chaetomiaceae</taxon>
        <taxon>Parachaetomium</taxon>
    </lineage>
</organism>
<evidence type="ECO:0000313" key="7">
    <source>
        <dbReference type="EMBL" id="KAK4032626.1"/>
    </source>
</evidence>
<keyword evidence="1 5" id="KW-0540">Nuclease</keyword>
<protein>
    <recommendedName>
        <fullName evidence="5">U6 snRNA phosphodiesterase</fullName>
        <ecNumber evidence="5">3.1.4.-</ecNumber>
    </recommendedName>
</protein>
<dbReference type="HAMAP" id="MF_03040">
    <property type="entry name" value="USB1"/>
    <property type="match status" value="1"/>
</dbReference>
<dbReference type="EMBL" id="MU854589">
    <property type="protein sequence ID" value="KAK4032626.1"/>
    <property type="molecule type" value="Genomic_DNA"/>
</dbReference>
<dbReference type="GO" id="GO:1990838">
    <property type="term" value="F:poly(U)-specific exoribonuclease activity, producing 3' uridine cyclic phosphate ends"/>
    <property type="evidence" value="ECO:0007669"/>
    <property type="project" value="UniProtKB-UniRule"/>
</dbReference>
<evidence type="ECO:0000256" key="4">
    <source>
        <dbReference type="ARBA" id="ARBA00023242"/>
    </source>
</evidence>
<name>A0AAN6P6F7_9PEZI</name>
<feature type="region of interest" description="Disordered" evidence="6">
    <location>
        <begin position="222"/>
        <end position="242"/>
    </location>
</feature>
<sequence>MPLVDYASDSDASASNPDPPDTDTDNPPPKKKPRTGTAAESPPRNPGPGPGTTSTPASTTTSTPLPPLPAAFHDLYASTVRTTTRDDPTLHQGRTRQTPHVPGTWPSHVYIEWHPPPVIHSLLTELISSLQEEEQQQRVEITSFLQSDLRAPLPLHISLSRPLALPTASKDGFLTDVQGAVAGGGGGIAAFELRCSGRVEWHRTVESGRSFLVLRVHSTSTSTTSSTQTARATAGEDPNPNTELTGLLRRCNAVVARHGQPGLYQWAEEAGEEGGDKKLGEAFHVSIAWSFAEPTEELVAATERVFGGREARTKIQGVQIPVDGVKVKIGNVVTHVALQQPGRRAGGKGARNLLGL</sequence>
<evidence type="ECO:0000313" key="8">
    <source>
        <dbReference type="Proteomes" id="UP001303115"/>
    </source>
</evidence>
<dbReference type="PANTHER" id="PTHR13522">
    <property type="entry name" value="U6 SNRNA PHOSPHODIESTERASE 1"/>
    <property type="match status" value="1"/>
</dbReference>
<evidence type="ECO:0000256" key="2">
    <source>
        <dbReference type="ARBA" id="ARBA00022801"/>
    </source>
</evidence>
<evidence type="ECO:0000256" key="1">
    <source>
        <dbReference type="ARBA" id="ARBA00022722"/>
    </source>
</evidence>
<gene>
    <name evidence="5" type="primary">USB1</name>
    <name evidence="7" type="ORF">C8A01DRAFT_50615</name>
</gene>
<keyword evidence="2 5" id="KW-0378">Hydrolase</keyword>
<dbReference type="EC" id="3.1.4.-" evidence="5"/>
<accession>A0AAN6P6F7</accession>
<dbReference type="PANTHER" id="PTHR13522:SF3">
    <property type="entry name" value="U6 SNRNA PHOSPHODIESTERASE 1"/>
    <property type="match status" value="1"/>
</dbReference>
<reference evidence="8" key="1">
    <citation type="journal article" date="2023" name="Mol. Phylogenet. Evol.">
        <title>Genome-scale phylogeny and comparative genomics of the fungal order Sordariales.</title>
        <authorList>
            <person name="Hensen N."/>
            <person name="Bonometti L."/>
            <person name="Westerberg I."/>
            <person name="Brannstrom I.O."/>
            <person name="Guillou S."/>
            <person name="Cros-Aarteil S."/>
            <person name="Calhoun S."/>
            <person name="Haridas S."/>
            <person name="Kuo A."/>
            <person name="Mondo S."/>
            <person name="Pangilinan J."/>
            <person name="Riley R."/>
            <person name="LaButti K."/>
            <person name="Andreopoulos B."/>
            <person name="Lipzen A."/>
            <person name="Chen C."/>
            <person name="Yan M."/>
            <person name="Daum C."/>
            <person name="Ng V."/>
            <person name="Clum A."/>
            <person name="Steindorff A."/>
            <person name="Ohm R.A."/>
            <person name="Martin F."/>
            <person name="Silar P."/>
            <person name="Natvig D.O."/>
            <person name="Lalanne C."/>
            <person name="Gautier V."/>
            <person name="Ament-Velasquez S.L."/>
            <person name="Kruys A."/>
            <person name="Hutchinson M.I."/>
            <person name="Powell A.J."/>
            <person name="Barry K."/>
            <person name="Miller A.N."/>
            <person name="Grigoriev I.V."/>
            <person name="Debuchy R."/>
            <person name="Gladieux P."/>
            <person name="Hiltunen Thoren M."/>
            <person name="Johannesson H."/>
        </authorList>
    </citation>
    <scope>NUCLEOTIDE SEQUENCE [LARGE SCALE GENOMIC DNA]</scope>
    <source>
        <strain evidence="8">CBS 284.82</strain>
    </source>
</reference>
<evidence type="ECO:0000256" key="6">
    <source>
        <dbReference type="SAM" id="MobiDB-lite"/>
    </source>
</evidence>
<keyword evidence="3" id="KW-0456">Lyase</keyword>
<feature type="compositionally biased region" description="Low complexity" evidence="6">
    <location>
        <begin position="51"/>
        <end position="63"/>
    </location>
</feature>
<keyword evidence="8" id="KW-1185">Reference proteome</keyword>
<proteinExistence type="inferred from homology"/>
<dbReference type="Proteomes" id="UP001303115">
    <property type="component" value="Unassembled WGS sequence"/>
</dbReference>
<dbReference type="AlphaFoldDB" id="A0AAN6P6F7"/>
<comment type="subcellular location">
    <subcellularLocation>
        <location evidence="5">Nucleus</location>
    </subcellularLocation>
</comment>
<feature type="region of interest" description="Disordered" evidence="6">
    <location>
        <begin position="1"/>
        <end position="70"/>
    </location>
</feature>
<evidence type="ECO:0000256" key="5">
    <source>
        <dbReference type="HAMAP-Rule" id="MF_03040"/>
    </source>
</evidence>
<comment type="function">
    <text evidence="5">Phosphodiesterase responsible for the U6 snRNA 3' end processing. Acts as an exoribonuclease (RNase) responsible for trimming the poly(U) tract of the last nucleotides in the pre-U6 snRNA molecule, leading to the formation of mature U6 snRNA.</text>
</comment>
<feature type="active site" description="Proton donor/acceptor" evidence="5">
    <location>
        <position position="284"/>
    </location>
</feature>
<dbReference type="GO" id="GO:0034477">
    <property type="term" value="P:U6 snRNA 3'-end processing"/>
    <property type="evidence" value="ECO:0007669"/>
    <property type="project" value="UniProtKB-UniRule"/>
</dbReference>
<dbReference type="Pfam" id="PF09749">
    <property type="entry name" value="HVSL"/>
    <property type="match status" value="1"/>
</dbReference>
<dbReference type="InterPro" id="IPR027521">
    <property type="entry name" value="Usb1"/>
</dbReference>
<keyword evidence="4 5" id="KW-0539">Nucleus</keyword>
<comment type="caution">
    <text evidence="7">The sequence shown here is derived from an EMBL/GenBank/DDBJ whole genome shotgun (WGS) entry which is preliminary data.</text>
</comment>
<feature type="region of interest" description="Disordered" evidence="6">
    <location>
        <begin position="83"/>
        <end position="103"/>
    </location>
</feature>
<dbReference type="GO" id="GO:0005634">
    <property type="term" value="C:nucleus"/>
    <property type="evidence" value="ECO:0007669"/>
    <property type="project" value="UniProtKB-SubCell"/>
</dbReference>